<dbReference type="HOGENOM" id="CLU_071277_0_0_5"/>
<evidence type="ECO:0000313" key="3">
    <source>
        <dbReference type="EMBL" id="AHK71115.1"/>
    </source>
</evidence>
<accession>A0A067Z643</accession>
<protein>
    <recommendedName>
        <fullName evidence="2">CAAX prenyl protease 2/Lysostaphin resistance protein A-like domain-containing protein</fullName>
    </recommendedName>
</protein>
<dbReference type="GO" id="GO:0080120">
    <property type="term" value="P:CAAX-box protein maturation"/>
    <property type="evidence" value="ECO:0007669"/>
    <property type="project" value="UniProtKB-ARBA"/>
</dbReference>
<feature type="transmembrane region" description="Helical" evidence="1">
    <location>
        <begin position="105"/>
        <end position="124"/>
    </location>
</feature>
<dbReference type="GeneID" id="68225729"/>
<feature type="transmembrane region" description="Helical" evidence="1">
    <location>
        <begin position="12"/>
        <end position="31"/>
    </location>
</feature>
<feature type="transmembrane region" description="Helical" evidence="1">
    <location>
        <begin position="202"/>
        <end position="221"/>
    </location>
</feature>
<feature type="domain" description="CAAX prenyl protease 2/Lysostaphin resistance protein A-like" evidence="2">
    <location>
        <begin position="150"/>
        <end position="239"/>
    </location>
</feature>
<dbReference type="InterPro" id="IPR003675">
    <property type="entry name" value="Rce1/LyrA-like_dom"/>
</dbReference>
<feature type="transmembrane region" description="Helical" evidence="1">
    <location>
        <begin position="174"/>
        <end position="195"/>
    </location>
</feature>
<keyword evidence="1" id="KW-0812">Transmembrane</keyword>
<dbReference type="GO" id="GO:0004175">
    <property type="term" value="F:endopeptidase activity"/>
    <property type="evidence" value="ECO:0007669"/>
    <property type="project" value="UniProtKB-ARBA"/>
</dbReference>
<dbReference type="Pfam" id="PF02517">
    <property type="entry name" value="Rce1-like"/>
    <property type="match status" value="1"/>
</dbReference>
<evidence type="ECO:0000256" key="1">
    <source>
        <dbReference type="SAM" id="Phobius"/>
    </source>
</evidence>
<evidence type="ECO:0000313" key="4">
    <source>
        <dbReference type="Proteomes" id="UP000031656"/>
    </source>
</evidence>
<feature type="transmembrane region" description="Helical" evidence="1">
    <location>
        <begin position="52"/>
        <end position="74"/>
    </location>
</feature>
<name>A0A067Z643_GLUOY</name>
<sequence>MTILHGTPRSGILAILWLTALLGACIHHSYAGTRDWQHFRTANRTGERRRLYLKWLIQSILLFDLGGVITLWLLPRPLGWTSLTQLRLSHPTPTASTAPPETSPAFFIGFGCGILILAGVFLLLRKLKRPLPLKPLGDFAAMIPRTWPEAGLAFLLCLNAGLGEELFFRLALPLLAGQLTGSLIAGAVLSTLLFGGMHWYQGLKGVLATTALGLIFMIRALNGTPLIWLIGFHALMDVVALFIRPALSGHFSRSTVRPPAARPSS</sequence>
<dbReference type="EMBL" id="CP004373">
    <property type="protein sequence ID" value="AHK71115.1"/>
    <property type="molecule type" value="Genomic_DNA"/>
</dbReference>
<keyword evidence="1" id="KW-0472">Membrane</keyword>
<gene>
    <name evidence="3" type="ORF">GLS_c12120</name>
</gene>
<feature type="transmembrane region" description="Helical" evidence="1">
    <location>
        <begin position="227"/>
        <end position="247"/>
    </location>
</feature>
<dbReference type="RefSeq" id="WP_226986654.1">
    <property type="nucleotide sequence ID" value="NZ_CP004373.1"/>
</dbReference>
<organism evidence="3 4">
    <name type="scientific">Gluconobacter oxydans DSM 3504</name>
    <dbReference type="NCBI Taxonomy" id="1288313"/>
    <lineage>
        <taxon>Bacteria</taxon>
        <taxon>Pseudomonadati</taxon>
        <taxon>Pseudomonadota</taxon>
        <taxon>Alphaproteobacteria</taxon>
        <taxon>Acetobacterales</taxon>
        <taxon>Acetobacteraceae</taxon>
        <taxon>Gluconobacter</taxon>
    </lineage>
</organism>
<reference evidence="3 4" key="1">
    <citation type="journal article" date="2015" name="Appl. Microbiol. Biotechnol.">
        <title>The consequence of an additional NADH dehydrogenase paralog on the growth of Gluconobacter oxydans DSM3504.</title>
        <authorList>
            <person name="Kostner D."/>
            <person name="Luchterhand B."/>
            <person name="Junker A."/>
            <person name="Volland S."/>
            <person name="Daniel R."/>
            <person name="Buchs J."/>
            <person name="Liebl W."/>
            <person name="Ehrenreich A."/>
        </authorList>
    </citation>
    <scope>NUCLEOTIDE SEQUENCE [LARGE SCALE GENOMIC DNA]</scope>
    <source>
        <strain evidence="3">DSM 3504</strain>
    </source>
</reference>
<dbReference type="AlphaFoldDB" id="A0A067Z643"/>
<proteinExistence type="predicted"/>
<dbReference type="KEGG" id="goy:GLS_c12120"/>
<keyword evidence="1" id="KW-1133">Transmembrane helix</keyword>
<evidence type="ECO:0000259" key="2">
    <source>
        <dbReference type="Pfam" id="PF02517"/>
    </source>
</evidence>
<dbReference type="Proteomes" id="UP000031656">
    <property type="component" value="Chromosome"/>
</dbReference>